<sequence length="41" mass="5059">MGVFFTLFNKKISFRLDFIRDYVTFFTPKLENLICLIYQLY</sequence>
<reference evidence="2" key="1">
    <citation type="submission" date="2016-01" db="EMBL/GenBank/DDBJ databases">
        <authorList>
            <person name="Mitreva M."/>
            <person name="Pepin K.H."/>
            <person name="Mihindukulasuriya K.A."/>
            <person name="Fulton R."/>
            <person name="Fronick C."/>
            <person name="O'Laughlin M."/>
            <person name="Miner T."/>
            <person name="Herter B."/>
            <person name="Rosa B.A."/>
            <person name="Cordes M."/>
            <person name="Tomlinson C."/>
            <person name="Wollam A."/>
            <person name="Palsikar V.B."/>
            <person name="Mardis E.R."/>
            <person name="Wilson R.K."/>
        </authorList>
    </citation>
    <scope>NUCLEOTIDE SEQUENCE [LARGE SCALE GENOMIC DNA]</scope>
    <source>
        <strain evidence="2">GED7749B</strain>
    </source>
</reference>
<name>A0A133KFU9_HEYCO</name>
<dbReference type="PATRIC" id="fig|1398.22.peg.2999"/>
<gene>
    <name evidence="1" type="ORF">HMPREF3213_02992</name>
</gene>
<proteinExistence type="predicted"/>
<dbReference type="AlphaFoldDB" id="A0A133KFU9"/>
<dbReference type="Proteomes" id="UP000070376">
    <property type="component" value="Unassembled WGS sequence"/>
</dbReference>
<evidence type="ECO:0000313" key="1">
    <source>
        <dbReference type="EMBL" id="KWZ78429.1"/>
    </source>
</evidence>
<comment type="caution">
    <text evidence="1">The sequence shown here is derived from an EMBL/GenBank/DDBJ whole genome shotgun (WGS) entry which is preliminary data.</text>
</comment>
<accession>A0A133KFU9</accession>
<dbReference type="EMBL" id="LRPN01000143">
    <property type="protein sequence ID" value="KWZ78429.1"/>
    <property type="molecule type" value="Genomic_DNA"/>
</dbReference>
<protein>
    <submittedName>
        <fullName evidence="1">Uncharacterized protein</fullName>
    </submittedName>
</protein>
<organism evidence="1 2">
    <name type="scientific">Heyndrickxia coagulans</name>
    <name type="common">Weizmannia coagulans</name>
    <dbReference type="NCBI Taxonomy" id="1398"/>
    <lineage>
        <taxon>Bacteria</taxon>
        <taxon>Bacillati</taxon>
        <taxon>Bacillota</taxon>
        <taxon>Bacilli</taxon>
        <taxon>Bacillales</taxon>
        <taxon>Bacillaceae</taxon>
        <taxon>Heyndrickxia</taxon>
    </lineage>
</organism>
<evidence type="ECO:0000313" key="2">
    <source>
        <dbReference type="Proteomes" id="UP000070376"/>
    </source>
</evidence>